<dbReference type="Pfam" id="PF08669">
    <property type="entry name" value="GCV_T_C"/>
    <property type="match status" value="1"/>
</dbReference>
<dbReference type="Pfam" id="PF09347">
    <property type="entry name" value="DUF1989"/>
    <property type="match status" value="1"/>
</dbReference>
<dbReference type="PANTHER" id="PTHR43757:SF2">
    <property type="entry name" value="AMINOMETHYLTRANSFERASE, MITOCHONDRIAL"/>
    <property type="match status" value="1"/>
</dbReference>
<evidence type="ECO:0000259" key="1">
    <source>
        <dbReference type="Pfam" id="PF01571"/>
    </source>
</evidence>
<evidence type="ECO:0000313" key="5">
    <source>
        <dbReference type="Proteomes" id="UP000256727"/>
    </source>
</evidence>
<dbReference type="InterPro" id="IPR029043">
    <property type="entry name" value="GcvT/YgfZ_C"/>
</dbReference>
<dbReference type="Pfam" id="PF01571">
    <property type="entry name" value="GCV_T"/>
    <property type="match status" value="1"/>
</dbReference>
<evidence type="ECO:0000259" key="2">
    <source>
        <dbReference type="Pfam" id="PF08669"/>
    </source>
</evidence>
<evidence type="ECO:0000259" key="3">
    <source>
        <dbReference type="Pfam" id="PF09347"/>
    </source>
</evidence>
<organism evidence="4 5">
    <name type="scientific">Citricoccus muralis</name>
    <dbReference type="NCBI Taxonomy" id="169134"/>
    <lineage>
        <taxon>Bacteria</taxon>
        <taxon>Bacillati</taxon>
        <taxon>Actinomycetota</taxon>
        <taxon>Actinomycetes</taxon>
        <taxon>Micrococcales</taxon>
        <taxon>Micrococcaceae</taxon>
        <taxon>Citricoccus</taxon>
    </lineage>
</organism>
<dbReference type="AlphaFoldDB" id="A0A3D9LAW4"/>
<keyword evidence="4" id="KW-0808">Transferase</keyword>
<name>A0A3D9LAW4_9MICC</name>
<dbReference type="SUPFAM" id="SSF101790">
    <property type="entry name" value="Aminomethyltransferase beta-barrel domain"/>
    <property type="match status" value="1"/>
</dbReference>
<dbReference type="PANTHER" id="PTHR43757">
    <property type="entry name" value="AMINOMETHYLTRANSFERASE"/>
    <property type="match status" value="1"/>
</dbReference>
<dbReference type="GO" id="GO:0008168">
    <property type="term" value="F:methyltransferase activity"/>
    <property type="evidence" value="ECO:0007669"/>
    <property type="project" value="UniProtKB-KW"/>
</dbReference>
<feature type="domain" description="DUF1989" evidence="3">
    <location>
        <begin position="199"/>
        <end position="366"/>
    </location>
</feature>
<dbReference type="InterPro" id="IPR013977">
    <property type="entry name" value="GcvT_C"/>
</dbReference>
<dbReference type="GO" id="GO:0032259">
    <property type="term" value="P:methylation"/>
    <property type="evidence" value="ECO:0007669"/>
    <property type="project" value="UniProtKB-KW"/>
</dbReference>
<keyword evidence="4" id="KW-0489">Methyltransferase</keyword>
<feature type="domain" description="GCVT N-terminal" evidence="1">
    <location>
        <begin position="420"/>
        <end position="685"/>
    </location>
</feature>
<proteinExistence type="predicted"/>
<dbReference type="EMBL" id="QREH01000001">
    <property type="protein sequence ID" value="REE03519.1"/>
    <property type="molecule type" value="Genomic_DNA"/>
</dbReference>
<dbReference type="Gene3D" id="3.30.1360.120">
    <property type="entry name" value="Probable tRNA modification gtpase trme, domain 1"/>
    <property type="match status" value="1"/>
</dbReference>
<dbReference type="InterPro" id="IPR027266">
    <property type="entry name" value="TrmE/GcvT-like"/>
</dbReference>
<feature type="domain" description="Aminomethyltransferase C-terminal" evidence="2">
    <location>
        <begin position="706"/>
        <end position="787"/>
    </location>
</feature>
<dbReference type="InterPro" id="IPR018959">
    <property type="entry name" value="DUF1989"/>
</dbReference>
<reference evidence="4 5" key="1">
    <citation type="submission" date="2018-07" db="EMBL/GenBank/DDBJ databases">
        <title>Sequencing the genomes of 1000 actinobacteria strains.</title>
        <authorList>
            <person name="Klenk H.-P."/>
        </authorList>
    </citation>
    <scope>NUCLEOTIDE SEQUENCE [LARGE SCALE GENOMIC DNA]</scope>
    <source>
        <strain evidence="4 5">DSM 14442</strain>
    </source>
</reference>
<evidence type="ECO:0000313" key="4">
    <source>
        <dbReference type="EMBL" id="REE03519.1"/>
    </source>
</evidence>
<sequence>MTAPLDLSDLSSLPLDLARPRLVQPGLLPVVPGHERYWVRPGGVTALELESGDELTVVDRFGAQAAELTVLGNGGEDFSALGLRADAPATVLGSLTEGSAFDNEQVARVVTALALRGLRPDAAHGVRLFGGWSPAGSRETFTAQRPVTAVVGNPTWAMSLEEQNPPSDLMIEVQRADPHRPREIELPPPLAEPVLDVRIDQSTAIGYEVKKGDYIQIIDVAGRQCSDFLAFDARALQEGRELGLDASTTRHIVGQAYAQPGLHGKFYNQDMDPLVSIIRDTVGRHDAFTPACNAKYYEDFGYPGHVNCTDNFNGQLKRYAVAARKSWPALNLFYNTMFDEHNMLVFDEPWSRPGDYVMMQAQQDLVCASSACPDDIDPSNGWVPTDIHLRVYSSERKFSMAITHRTNPDSVPKLTRETAFHERTSALTKQFTEYRNFWLPTHYDGYGPKAEYWACRETAAVMDLSPLRKFEVIGPDAEALLQYCMTRNIRKLSEGQVVYTAICNDTGGMIDDATVFRCSDTNFRVIPGEDYTGEWMRQVATERGLDRVWIKDSTDQLHNIAVQGPASRDILRDLIWTPPHQPDFDAVTWFRFTIGRIGDHQGTPVIVSRTGYSGELGYELFCHPSHANAVWDAVWEAGQPHGLTPLGLDALDMLRIESGLVFAGYDFDDQIDPFEAGVGFTVPLKTKEEDFSGRDSLLKRKENPQRRMVGLELAGNEPAGHGDTVHVGRFKVGVVTSATRSPILRKNIALCRMMVEHAEIGAEVQVGKLDGQQKRIPATVVATPFYDPKKEKPRS</sequence>
<keyword evidence="5" id="KW-1185">Reference proteome</keyword>
<protein>
    <submittedName>
        <fullName evidence="4">Aminomethyltransferase</fullName>
    </submittedName>
</protein>
<gene>
    <name evidence="4" type="ORF">C8E99_1331</name>
</gene>
<comment type="caution">
    <text evidence="4">The sequence shown here is derived from an EMBL/GenBank/DDBJ whole genome shotgun (WGS) entry which is preliminary data.</text>
</comment>
<dbReference type="InterPro" id="IPR028896">
    <property type="entry name" value="GcvT/YgfZ/DmdA"/>
</dbReference>
<dbReference type="InterPro" id="IPR006222">
    <property type="entry name" value="GCVT_N"/>
</dbReference>
<dbReference type="SUPFAM" id="SSF103025">
    <property type="entry name" value="Folate-binding domain"/>
    <property type="match status" value="1"/>
</dbReference>
<dbReference type="Proteomes" id="UP000256727">
    <property type="component" value="Unassembled WGS sequence"/>
</dbReference>
<accession>A0A3D9LAW4</accession>